<sequence length="442" mass="50321">MPKTFLSRLVVSTLTILLLTGCAHIAPSRLVYRQPEPVKNEVWKHDDGDYFLAVTVSTGGSRSAVWSAAVLRELFKQVELDEDRSILDEVDYISCVSSGSLSSAYYCLKKPLHENKDEEDYDEFFKEFIGEMSRNIEKSVFFRPRLWSRILTSPMEKAFFLKNDFNLYYLSGLTFEYLQKRTERGDTPVLIVNGTVMNSGDKFLFTTLHRSNFAAGSEGYLKGFRPTPIGNSNVPFENKIYSTLYAEDLGISIRDMKISWAIASSISAPPLIGPVPLMNRKKLLKKPGAYFHISDGGVCDPLGLETVLQLLENRINVDEKDYRGAMIIVIDARRRINQNDTIVSENIKAKELTSRTNLIYSGQAMYLTYVTYMLSLQNEELKKVKIVHISPYVIDDKELIEEFEKIPTRLRIKKKDVEILEKAAVKVVGKVRDEIIKNFGGE</sequence>
<feature type="active site" description="Proton acceptor" evidence="2">
    <location>
        <position position="295"/>
    </location>
</feature>
<feature type="active site" description="Nucleophile" evidence="2">
    <location>
        <position position="97"/>
    </location>
</feature>
<organism evidence="4 5">
    <name type="scientific">Candidatus Zymogenus saltonus</name>
    <dbReference type="NCBI Taxonomy" id="2844893"/>
    <lineage>
        <taxon>Bacteria</taxon>
        <taxon>Deltaproteobacteria</taxon>
        <taxon>Candidatus Zymogenia</taxon>
        <taxon>Candidatus Zymogeniales</taxon>
        <taxon>Candidatus Zymogenaceae</taxon>
        <taxon>Candidatus Zymogenus</taxon>
    </lineage>
</organism>
<keyword evidence="2" id="KW-0442">Lipid degradation</keyword>
<dbReference type="GO" id="GO:0016042">
    <property type="term" value="P:lipid catabolic process"/>
    <property type="evidence" value="ECO:0007669"/>
    <property type="project" value="UniProtKB-UniRule"/>
</dbReference>
<name>A0A9D8KGK5_9DELT</name>
<keyword evidence="2" id="KW-0378">Hydrolase</keyword>
<dbReference type="PROSITE" id="PS51257">
    <property type="entry name" value="PROKAR_LIPOPROTEIN"/>
    <property type="match status" value="1"/>
</dbReference>
<feature type="domain" description="PNPLA" evidence="3">
    <location>
        <begin position="55"/>
        <end position="308"/>
    </location>
</feature>
<evidence type="ECO:0000256" key="2">
    <source>
        <dbReference type="PROSITE-ProRule" id="PRU01161"/>
    </source>
</evidence>
<accession>A0A9D8KGK5</accession>
<reference evidence="4" key="1">
    <citation type="journal article" date="2021" name="Environ. Microbiol.">
        <title>Genomic characterization of three novel Desulfobacterota classes expand the metabolic and phylogenetic diversity of the phylum.</title>
        <authorList>
            <person name="Murphy C.L."/>
            <person name="Biggerstaff J."/>
            <person name="Eichhorn A."/>
            <person name="Ewing E."/>
            <person name="Shahan R."/>
            <person name="Soriano D."/>
            <person name="Stewart S."/>
            <person name="VanMol K."/>
            <person name="Walker R."/>
            <person name="Walters P."/>
            <person name="Elshahed M.S."/>
            <person name="Youssef N.H."/>
        </authorList>
    </citation>
    <scope>NUCLEOTIDE SEQUENCE</scope>
    <source>
        <strain evidence="4">Zod_Metabat.24</strain>
    </source>
</reference>
<evidence type="ECO:0000313" key="5">
    <source>
        <dbReference type="Proteomes" id="UP000809273"/>
    </source>
</evidence>
<dbReference type="PROSITE" id="PS51635">
    <property type="entry name" value="PNPLA"/>
    <property type="match status" value="1"/>
</dbReference>
<dbReference type="Gene3D" id="3.40.1090.10">
    <property type="entry name" value="Cytosolic phospholipase A2 catalytic domain"/>
    <property type="match status" value="1"/>
</dbReference>
<gene>
    <name evidence="4" type="ORF">JW984_12830</name>
</gene>
<dbReference type="Proteomes" id="UP000809273">
    <property type="component" value="Unassembled WGS sequence"/>
</dbReference>
<dbReference type="GO" id="GO:0016787">
    <property type="term" value="F:hydrolase activity"/>
    <property type="evidence" value="ECO:0007669"/>
    <property type="project" value="UniProtKB-UniRule"/>
</dbReference>
<proteinExistence type="predicted"/>
<dbReference type="AlphaFoldDB" id="A0A9D8KGK5"/>
<dbReference type="EMBL" id="JAFGIX010000065">
    <property type="protein sequence ID" value="MBN1574073.1"/>
    <property type="molecule type" value="Genomic_DNA"/>
</dbReference>
<feature type="short sequence motif" description="DGA/G" evidence="2">
    <location>
        <begin position="295"/>
        <end position="297"/>
    </location>
</feature>
<dbReference type="InterPro" id="IPR016035">
    <property type="entry name" value="Acyl_Trfase/lysoPLipase"/>
</dbReference>
<evidence type="ECO:0000259" key="3">
    <source>
        <dbReference type="PROSITE" id="PS51635"/>
    </source>
</evidence>
<comment type="caution">
    <text evidence="2">Lacks conserved residue(s) required for the propagation of feature annotation.</text>
</comment>
<evidence type="ECO:0000313" key="4">
    <source>
        <dbReference type="EMBL" id="MBN1574073.1"/>
    </source>
</evidence>
<keyword evidence="1 2" id="KW-0443">Lipid metabolism</keyword>
<dbReference type="SUPFAM" id="SSF52151">
    <property type="entry name" value="FabD/lysophospholipase-like"/>
    <property type="match status" value="1"/>
</dbReference>
<protein>
    <submittedName>
        <fullName evidence="4">Patatin-like phospholipase family protein</fullName>
    </submittedName>
</protein>
<comment type="caution">
    <text evidence="4">The sequence shown here is derived from an EMBL/GenBank/DDBJ whole genome shotgun (WGS) entry which is preliminary data.</text>
</comment>
<dbReference type="InterPro" id="IPR002641">
    <property type="entry name" value="PNPLA_dom"/>
</dbReference>
<reference evidence="4" key="2">
    <citation type="submission" date="2021-01" db="EMBL/GenBank/DDBJ databases">
        <authorList>
            <person name="Hahn C.R."/>
            <person name="Youssef N.H."/>
            <person name="Elshahed M."/>
        </authorList>
    </citation>
    <scope>NUCLEOTIDE SEQUENCE</scope>
    <source>
        <strain evidence="4">Zod_Metabat.24</strain>
    </source>
</reference>
<dbReference type="Pfam" id="PF01734">
    <property type="entry name" value="Patatin"/>
    <property type="match status" value="1"/>
</dbReference>
<evidence type="ECO:0000256" key="1">
    <source>
        <dbReference type="ARBA" id="ARBA00023098"/>
    </source>
</evidence>